<evidence type="ECO:0000313" key="2">
    <source>
        <dbReference type="EMBL" id="GFD41896.1"/>
    </source>
</evidence>
<proteinExistence type="predicted"/>
<dbReference type="AlphaFoldDB" id="A0A699W7Z5"/>
<gene>
    <name evidence="2" type="ORF">Tci_913865</name>
</gene>
<feature type="region of interest" description="Disordered" evidence="1">
    <location>
        <begin position="63"/>
        <end position="86"/>
    </location>
</feature>
<dbReference type="EMBL" id="BKCJ011561712">
    <property type="protein sequence ID" value="GFD41896.1"/>
    <property type="molecule type" value="Genomic_DNA"/>
</dbReference>
<evidence type="ECO:0000256" key="1">
    <source>
        <dbReference type="SAM" id="MobiDB-lite"/>
    </source>
</evidence>
<comment type="caution">
    <text evidence="2">The sequence shown here is derived from an EMBL/GenBank/DDBJ whole genome shotgun (WGS) entry which is preliminary data.</text>
</comment>
<accession>A0A699W7Z5</accession>
<protein>
    <submittedName>
        <fullName evidence="2">Uncharacterized protein</fullName>
    </submittedName>
</protein>
<organism evidence="2">
    <name type="scientific">Tanacetum cinerariifolium</name>
    <name type="common">Dalmatian daisy</name>
    <name type="synonym">Chrysanthemum cinerariifolium</name>
    <dbReference type="NCBI Taxonomy" id="118510"/>
    <lineage>
        <taxon>Eukaryota</taxon>
        <taxon>Viridiplantae</taxon>
        <taxon>Streptophyta</taxon>
        <taxon>Embryophyta</taxon>
        <taxon>Tracheophyta</taxon>
        <taxon>Spermatophyta</taxon>
        <taxon>Magnoliopsida</taxon>
        <taxon>eudicotyledons</taxon>
        <taxon>Gunneridae</taxon>
        <taxon>Pentapetalae</taxon>
        <taxon>asterids</taxon>
        <taxon>campanulids</taxon>
        <taxon>Asterales</taxon>
        <taxon>Asteraceae</taxon>
        <taxon>Asteroideae</taxon>
        <taxon>Anthemideae</taxon>
        <taxon>Anthemidinae</taxon>
        <taxon>Tanacetum</taxon>
    </lineage>
</organism>
<feature type="non-terminal residue" evidence="2">
    <location>
        <position position="105"/>
    </location>
</feature>
<reference evidence="2" key="1">
    <citation type="journal article" date="2019" name="Sci. Rep.">
        <title>Draft genome of Tanacetum cinerariifolium, the natural source of mosquito coil.</title>
        <authorList>
            <person name="Yamashiro T."/>
            <person name="Shiraishi A."/>
            <person name="Satake H."/>
            <person name="Nakayama K."/>
        </authorList>
    </citation>
    <scope>NUCLEOTIDE SEQUENCE</scope>
</reference>
<feature type="non-terminal residue" evidence="2">
    <location>
        <position position="1"/>
    </location>
</feature>
<sequence length="105" mass="11821">APKRSGRSMQKEEKVTRFTENATWVSTSSATSSSTTSRSIWNFKISWSFWIITSAATISSTSIHQPRRPYVSSTPEDLHMDDDMAPDAQAHSFDDEYIGNAYIPK</sequence>
<name>A0A699W7Z5_TANCI</name>